<keyword evidence="3" id="KW-0378">Hydrolase</keyword>
<dbReference type="InterPro" id="IPR036412">
    <property type="entry name" value="HAD-like_sf"/>
</dbReference>
<dbReference type="InterPro" id="IPR023214">
    <property type="entry name" value="HAD_sf"/>
</dbReference>
<evidence type="ECO:0000256" key="2">
    <source>
        <dbReference type="ARBA" id="ARBA00022723"/>
    </source>
</evidence>
<name>A0A0F9SBD2_9ZZZZ</name>
<evidence type="ECO:0000313" key="5">
    <source>
        <dbReference type="EMBL" id="KKN64329.1"/>
    </source>
</evidence>
<proteinExistence type="predicted"/>
<dbReference type="AlphaFoldDB" id="A0A0F9SBD2"/>
<dbReference type="Pfam" id="PF13419">
    <property type="entry name" value="HAD_2"/>
    <property type="match status" value="1"/>
</dbReference>
<dbReference type="PANTHER" id="PTHR46470:SF2">
    <property type="entry name" value="GLYCERALDEHYDE 3-PHOSPHATE PHOSPHATASE"/>
    <property type="match status" value="1"/>
</dbReference>
<dbReference type="SUPFAM" id="SSF56784">
    <property type="entry name" value="HAD-like"/>
    <property type="match status" value="1"/>
</dbReference>
<comment type="cofactor">
    <cofactor evidence="1">
        <name>Mg(2+)</name>
        <dbReference type="ChEBI" id="CHEBI:18420"/>
    </cofactor>
</comment>
<evidence type="ECO:0000256" key="3">
    <source>
        <dbReference type="ARBA" id="ARBA00022801"/>
    </source>
</evidence>
<evidence type="ECO:0000256" key="1">
    <source>
        <dbReference type="ARBA" id="ARBA00001946"/>
    </source>
</evidence>
<accession>A0A0F9SBD2</accession>
<dbReference type="GO" id="GO:0016791">
    <property type="term" value="F:phosphatase activity"/>
    <property type="evidence" value="ECO:0007669"/>
    <property type="project" value="TreeGrafter"/>
</dbReference>
<reference evidence="5" key="1">
    <citation type="journal article" date="2015" name="Nature">
        <title>Complex archaea that bridge the gap between prokaryotes and eukaryotes.</title>
        <authorList>
            <person name="Spang A."/>
            <person name="Saw J.H."/>
            <person name="Jorgensen S.L."/>
            <person name="Zaremba-Niedzwiedzka K."/>
            <person name="Martijn J."/>
            <person name="Lind A.E."/>
            <person name="van Eijk R."/>
            <person name="Schleper C."/>
            <person name="Guy L."/>
            <person name="Ettema T.J."/>
        </authorList>
    </citation>
    <scope>NUCLEOTIDE SEQUENCE</scope>
</reference>
<comment type="caution">
    <text evidence="5">The sequence shown here is derived from an EMBL/GenBank/DDBJ whole genome shotgun (WGS) entry which is preliminary data.</text>
</comment>
<dbReference type="PANTHER" id="PTHR46470">
    <property type="entry name" value="N-ACYLNEURAMINATE-9-PHOSPHATASE"/>
    <property type="match status" value="1"/>
</dbReference>
<dbReference type="InterPro" id="IPR041492">
    <property type="entry name" value="HAD_2"/>
</dbReference>
<protein>
    <recommendedName>
        <fullName evidence="6">Glyceraldehyde 3-phosphate phosphatase</fullName>
    </recommendedName>
</protein>
<dbReference type="SFLD" id="SFLDG01129">
    <property type="entry name" value="C1.5:_HAD__Beta-PGM__Phosphata"/>
    <property type="match status" value="1"/>
</dbReference>
<keyword evidence="2" id="KW-0479">Metal-binding</keyword>
<dbReference type="SFLD" id="SFLDS00003">
    <property type="entry name" value="Haloacid_Dehalogenase"/>
    <property type="match status" value="1"/>
</dbReference>
<organism evidence="5">
    <name type="scientific">marine sediment metagenome</name>
    <dbReference type="NCBI Taxonomy" id="412755"/>
    <lineage>
        <taxon>unclassified sequences</taxon>
        <taxon>metagenomes</taxon>
        <taxon>ecological metagenomes</taxon>
    </lineage>
</organism>
<dbReference type="GO" id="GO:0046872">
    <property type="term" value="F:metal ion binding"/>
    <property type="evidence" value="ECO:0007669"/>
    <property type="project" value="UniProtKB-KW"/>
</dbReference>
<dbReference type="NCBIfam" id="TIGR01549">
    <property type="entry name" value="HAD-SF-IA-v1"/>
    <property type="match status" value="1"/>
</dbReference>
<dbReference type="GO" id="GO:0044281">
    <property type="term" value="P:small molecule metabolic process"/>
    <property type="evidence" value="ECO:0007669"/>
    <property type="project" value="UniProtKB-ARBA"/>
</dbReference>
<dbReference type="Gene3D" id="1.10.150.520">
    <property type="match status" value="1"/>
</dbReference>
<dbReference type="Gene3D" id="3.40.50.1000">
    <property type="entry name" value="HAD superfamily/HAD-like"/>
    <property type="match status" value="1"/>
</dbReference>
<gene>
    <name evidence="5" type="ORF">LCGC14_0492920</name>
</gene>
<evidence type="ECO:0008006" key="6">
    <source>
        <dbReference type="Google" id="ProtNLM"/>
    </source>
</evidence>
<keyword evidence="4" id="KW-0460">Magnesium</keyword>
<dbReference type="InterPro" id="IPR051400">
    <property type="entry name" value="HAD-like_hydrolase"/>
</dbReference>
<dbReference type="EMBL" id="LAZR01000559">
    <property type="protein sequence ID" value="KKN64329.1"/>
    <property type="molecule type" value="Genomic_DNA"/>
</dbReference>
<evidence type="ECO:0000256" key="4">
    <source>
        <dbReference type="ARBA" id="ARBA00022842"/>
    </source>
</evidence>
<dbReference type="InterPro" id="IPR006439">
    <property type="entry name" value="HAD-SF_hydro_IA"/>
</dbReference>
<sequence>MCPIRLVGFDLDDCLFDSTGLSNRARIRGIDAMINLGLKIKREKAVKILNEVVKEYGSNSSNHYNYFIRRLNLIEEDMDNIPLSNQYKYIAAAVMAYHKEKVNSIRLYDDVQNCLEKLNNNKIKTAIISDGIPIKQYEKILRLNIDKLIDFIVISDEIGIKKPNPELFKYSLSKFDVKNKEMIYIGDRLDKDILPANLTNIYSIYLHRGGKYDTNKVNMKIQKEFKPDYEIFHLDKLFDIIDELNNKER</sequence>